<dbReference type="EMBL" id="DVIU01000238">
    <property type="protein sequence ID" value="HIS37325.1"/>
    <property type="molecule type" value="Genomic_DNA"/>
</dbReference>
<dbReference type="PROSITE" id="PS51272">
    <property type="entry name" value="SLH"/>
    <property type="match status" value="2"/>
</dbReference>
<evidence type="ECO:0000259" key="2">
    <source>
        <dbReference type="PROSITE" id="PS51272"/>
    </source>
</evidence>
<feature type="chain" id="PRO_5038712166" evidence="1">
    <location>
        <begin position="24"/>
        <end position="383"/>
    </location>
</feature>
<reference evidence="3" key="2">
    <citation type="journal article" date="2021" name="PeerJ">
        <title>Extensive microbial diversity within the chicken gut microbiome revealed by metagenomics and culture.</title>
        <authorList>
            <person name="Gilroy R."/>
            <person name="Ravi A."/>
            <person name="Getino M."/>
            <person name="Pursley I."/>
            <person name="Horton D.L."/>
            <person name="Alikhan N.F."/>
            <person name="Baker D."/>
            <person name="Gharbi K."/>
            <person name="Hall N."/>
            <person name="Watson M."/>
            <person name="Adriaenssens E.M."/>
            <person name="Foster-Nyarko E."/>
            <person name="Jarju S."/>
            <person name="Secka A."/>
            <person name="Antonio M."/>
            <person name="Oren A."/>
            <person name="Chaudhuri R.R."/>
            <person name="La Ragione R."/>
            <person name="Hildebrand F."/>
            <person name="Pallen M.J."/>
        </authorList>
    </citation>
    <scope>NUCLEOTIDE SEQUENCE</scope>
    <source>
        <strain evidence="3">6276</strain>
    </source>
</reference>
<feature type="domain" description="SLH" evidence="2">
    <location>
        <begin position="86"/>
        <end position="148"/>
    </location>
</feature>
<evidence type="ECO:0000256" key="1">
    <source>
        <dbReference type="SAM" id="SignalP"/>
    </source>
</evidence>
<gene>
    <name evidence="3" type="ORF">IAC10_11995</name>
</gene>
<accession>A0A9D1JPJ4</accession>
<evidence type="ECO:0000313" key="3">
    <source>
        <dbReference type="EMBL" id="HIS37325.1"/>
    </source>
</evidence>
<proteinExistence type="predicted"/>
<feature type="domain" description="SLH" evidence="2">
    <location>
        <begin position="22"/>
        <end position="85"/>
    </location>
</feature>
<reference evidence="3" key="1">
    <citation type="submission" date="2020-10" db="EMBL/GenBank/DDBJ databases">
        <authorList>
            <person name="Gilroy R."/>
        </authorList>
    </citation>
    <scope>NUCLEOTIDE SEQUENCE</scope>
    <source>
        <strain evidence="3">6276</strain>
    </source>
</reference>
<evidence type="ECO:0000313" key="4">
    <source>
        <dbReference type="Proteomes" id="UP000823928"/>
    </source>
</evidence>
<dbReference type="PANTHER" id="PTHR43308">
    <property type="entry name" value="OUTER MEMBRANE PROTEIN ALPHA-RELATED"/>
    <property type="match status" value="1"/>
</dbReference>
<feature type="signal peptide" evidence="1">
    <location>
        <begin position="1"/>
        <end position="23"/>
    </location>
</feature>
<protein>
    <submittedName>
        <fullName evidence="3">S-layer homology domain-containing protein</fullName>
    </submittedName>
</protein>
<keyword evidence="1" id="KW-0732">Signal</keyword>
<organism evidence="3 4">
    <name type="scientific">Candidatus Scatousia excrementigallinarum</name>
    <dbReference type="NCBI Taxonomy" id="2840935"/>
    <lineage>
        <taxon>Bacteria</taxon>
        <taxon>Candidatus Scatousia</taxon>
    </lineage>
</organism>
<dbReference type="InterPro" id="IPR001119">
    <property type="entry name" value="SLH_dom"/>
</dbReference>
<sequence length="383" mass="42258">MKNLIKILLAAFIMVFSIMPSMAFQFPDVAKDHWAASQIDELSDKGVIVGYPDGTFKPDENVTRAEFASMAIRALGQEHASVAQPVNFTDIDSEYWAYDSIQKALYFDLISCPENGGLFRPDDTVTREESMTVAVNALTTEQISLEKAREVLAKYADANTLPEAFLIPAGKSEILNMIVVMPSDSKKANLEPLRPATRAEVSAILYNMMEQAKLNPNAKLAEAMRKKTGEGFVVENATVQGSIGIIPEGTVVPVQLTKYISSQSSQAGDLYVAVAPQNYVTKDKFILVYKGSTLKGQLIDVRSGKWFVRNGVLILDNSLITTSNDQTAVFQGVGDIKKHRNLFMKIVRAVLKGEKLEVTPENTVNLKLLKPVKIDLTNGWIYE</sequence>
<comment type="caution">
    <text evidence="3">The sequence shown here is derived from an EMBL/GenBank/DDBJ whole genome shotgun (WGS) entry which is preliminary data.</text>
</comment>
<name>A0A9D1JPJ4_9BACT</name>
<dbReference type="PANTHER" id="PTHR43308:SF5">
    <property type="entry name" value="S-LAYER PROTEIN _ PEPTIDOGLYCAN ENDO-BETA-N-ACETYLGLUCOSAMINIDASE"/>
    <property type="match status" value="1"/>
</dbReference>
<dbReference type="InterPro" id="IPR051465">
    <property type="entry name" value="Cell_Envelope_Struct_Comp"/>
</dbReference>
<dbReference type="Pfam" id="PF00395">
    <property type="entry name" value="SLH"/>
    <property type="match status" value="2"/>
</dbReference>
<dbReference type="Proteomes" id="UP000823928">
    <property type="component" value="Unassembled WGS sequence"/>
</dbReference>
<dbReference type="AlphaFoldDB" id="A0A9D1JPJ4"/>